<proteinExistence type="predicted"/>
<keyword evidence="2" id="KW-1185">Reference proteome</keyword>
<accession>A0AAW1LC79</accession>
<evidence type="ECO:0000313" key="1">
    <source>
        <dbReference type="EMBL" id="KAK9731554.1"/>
    </source>
</evidence>
<dbReference type="EMBL" id="JASPKY010000130">
    <property type="protein sequence ID" value="KAK9731554.1"/>
    <property type="molecule type" value="Genomic_DNA"/>
</dbReference>
<gene>
    <name evidence="1" type="ORF">QE152_g13560</name>
</gene>
<dbReference type="AlphaFoldDB" id="A0AAW1LC79"/>
<sequence>MSYKKNDRTRRKFASFFEGGNDRCWIIIIAKGCSRKKKSDYPNPLINRYNRGNTVLHLIDRSFIIVHTSIFEPINNFYIGYF</sequence>
<comment type="caution">
    <text evidence="1">The sequence shown here is derived from an EMBL/GenBank/DDBJ whole genome shotgun (WGS) entry which is preliminary data.</text>
</comment>
<reference evidence="1 2" key="1">
    <citation type="journal article" date="2024" name="BMC Genomics">
        <title>De novo assembly and annotation of Popillia japonica's genome with initial clues to its potential as an invasive pest.</title>
        <authorList>
            <person name="Cucini C."/>
            <person name="Boschi S."/>
            <person name="Funari R."/>
            <person name="Cardaioli E."/>
            <person name="Iannotti N."/>
            <person name="Marturano G."/>
            <person name="Paoli F."/>
            <person name="Bruttini M."/>
            <person name="Carapelli A."/>
            <person name="Frati F."/>
            <person name="Nardi F."/>
        </authorList>
    </citation>
    <scope>NUCLEOTIDE SEQUENCE [LARGE SCALE GENOMIC DNA]</scope>
    <source>
        <strain evidence="1">DMR45628</strain>
    </source>
</reference>
<evidence type="ECO:0000313" key="2">
    <source>
        <dbReference type="Proteomes" id="UP001458880"/>
    </source>
</evidence>
<organism evidence="1 2">
    <name type="scientific">Popillia japonica</name>
    <name type="common">Japanese beetle</name>
    <dbReference type="NCBI Taxonomy" id="7064"/>
    <lineage>
        <taxon>Eukaryota</taxon>
        <taxon>Metazoa</taxon>
        <taxon>Ecdysozoa</taxon>
        <taxon>Arthropoda</taxon>
        <taxon>Hexapoda</taxon>
        <taxon>Insecta</taxon>
        <taxon>Pterygota</taxon>
        <taxon>Neoptera</taxon>
        <taxon>Endopterygota</taxon>
        <taxon>Coleoptera</taxon>
        <taxon>Polyphaga</taxon>
        <taxon>Scarabaeiformia</taxon>
        <taxon>Scarabaeidae</taxon>
        <taxon>Rutelinae</taxon>
        <taxon>Popillia</taxon>
    </lineage>
</organism>
<name>A0AAW1LC79_POPJA</name>
<dbReference type="Proteomes" id="UP001458880">
    <property type="component" value="Unassembled WGS sequence"/>
</dbReference>
<protein>
    <submittedName>
        <fullName evidence="1">Uncharacterized protein</fullName>
    </submittedName>
</protein>